<evidence type="ECO:0000256" key="1">
    <source>
        <dbReference type="SAM" id="MobiDB-lite"/>
    </source>
</evidence>
<dbReference type="VEuPathDB" id="TrichDB:TVAG_261140"/>
<feature type="region of interest" description="Disordered" evidence="1">
    <location>
        <begin position="267"/>
        <end position="299"/>
    </location>
</feature>
<reference evidence="3" key="1">
    <citation type="submission" date="2006-10" db="EMBL/GenBank/DDBJ databases">
        <authorList>
            <person name="Amadeo P."/>
            <person name="Zhao Q."/>
            <person name="Wortman J."/>
            <person name="Fraser-Liggett C."/>
            <person name="Carlton J."/>
        </authorList>
    </citation>
    <scope>NUCLEOTIDE SEQUENCE</scope>
    <source>
        <strain evidence="3">G3</strain>
    </source>
</reference>
<dbReference type="InParanoid" id="A2FPS4"/>
<evidence type="ECO:0000313" key="3">
    <source>
        <dbReference type="EMBL" id="EAX93104.1"/>
    </source>
</evidence>
<reference evidence="3" key="2">
    <citation type="journal article" date="2007" name="Science">
        <title>Draft genome sequence of the sexually transmitted pathogen Trichomonas vaginalis.</title>
        <authorList>
            <person name="Carlton J.M."/>
            <person name="Hirt R.P."/>
            <person name="Silva J.C."/>
            <person name="Delcher A.L."/>
            <person name="Schatz M."/>
            <person name="Zhao Q."/>
            <person name="Wortman J.R."/>
            <person name="Bidwell S.L."/>
            <person name="Alsmark U.C.M."/>
            <person name="Besteiro S."/>
            <person name="Sicheritz-Ponten T."/>
            <person name="Noel C.J."/>
            <person name="Dacks J.B."/>
            <person name="Foster P.G."/>
            <person name="Simillion C."/>
            <person name="Van de Peer Y."/>
            <person name="Miranda-Saavedra D."/>
            <person name="Barton G.J."/>
            <person name="Westrop G.D."/>
            <person name="Mueller S."/>
            <person name="Dessi D."/>
            <person name="Fiori P.L."/>
            <person name="Ren Q."/>
            <person name="Paulsen I."/>
            <person name="Zhang H."/>
            <person name="Bastida-Corcuera F.D."/>
            <person name="Simoes-Barbosa A."/>
            <person name="Brown M.T."/>
            <person name="Hayes R.D."/>
            <person name="Mukherjee M."/>
            <person name="Okumura C.Y."/>
            <person name="Schneider R."/>
            <person name="Smith A.J."/>
            <person name="Vanacova S."/>
            <person name="Villalvazo M."/>
            <person name="Haas B.J."/>
            <person name="Pertea M."/>
            <person name="Feldblyum T.V."/>
            <person name="Utterback T.R."/>
            <person name="Shu C.L."/>
            <person name="Osoegawa K."/>
            <person name="de Jong P.J."/>
            <person name="Hrdy I."/>
            <person name="Horvathova L."/>
            <person name="Zubacova Z."/>
            <person name="Dolezal P."/>
            <person name="Malik S.B."/>
            <person name="Logsdon J.M. Jr."/>
            <person name="Henze K."/>
            <person name="Gupta A."/>
            <person name="Wang C.C."/>
            <person name="Dunne R.L."/>
            <person name="Upcroft J.A."/>
            <person name="Upcroft P."/>
            <person name="White O."/>
            <person name="Salzberg S.L."/>
            <person name="Tang P."/>
            <person name="Chiu C.-H."/>
            <person name="Lee Y.-S."/>
            <person name="Embley T.M."/>
            <person name="Coombs G.H."/>
            <person name="Mottram J.C."/>
            <person name="Tachezy J."/>
            <person name="Fraser-Liggett C.M."/>
            <person name="Johnson P.J."/>
        </authorList>
    </citation>
    <scope>NUCLEOTIDE SEQUENCE [LARGE SCALE GENOMIC DNA]</scope>
    <source>
        <strain evidence="3">G3</strain>
    </source>
</reference>
<feature type="compositionally biased region" description="Basic and acidic residues" evidence="1">
    <location>
        <begin position="275"/>
        <end position="299"/>
    </location>
</feature>
<dbReference type="AlphaFoldDB" id="A2FPS4"/>
<dbReference type="Proteomes" id="UP000001542">
    <property type="component" value="Unassembled WGS sequence"/>
</dbReference>
<protein>
    <submittedName>
        <fullName evidence="3">Uncharacterized protein</fullName>
    </submittedName>
</protein>
<dbReference type="KEGG" id="tva:4750822"/>
<feature type="chain" id="PRO_5002643431" evidence="2">
    <location>
        <begin position="19"/>
        <end position="299"/>
    </location>
</feature>
<sequence>MLLFLLRLTVSSFEEGKAYYTEKFKAKSNYMNFLKDLEFDGFFHFKRNDIIEMTAEYNEDIKPVTNNVFSLHDQNVYFLSNQGKQIEYSFWRIPKGICNGENYWIETTDTIEVTIEKYQHYKPICLFSPITYSIISANTSNSIEVIYRNGENETLNVQKINDFQQPEVYPFVLYIPPSKSTSLYIKFSGDDFSETSTCNIYTVESLYDKRLSDSYKQIKPYTYKCTRKAEIKLNKVALSSLITIGAAAIYFILHYSNLILGYINDEEEPQTPNQKPKEKEIHSDEMDVHILEPVDKDSL</sequence>
<gene>
    <name evidence="3" type="ORF">TVAG_261140</name>
</gene>
<dbReference type="RefSeq" id="XP_001306034.1">
    <property type="nucleotide sequence ID" value="XM_001306033.1"/>
</dbReference>
<dbReference type="EMBL" id="DS113930">
    <property type="protein sequence ID" value="EAX93104.1"/>
    <property type="molecule type" value="Genomic_DNA"/>
</dbReference>
<feature type="signal peptide" evidence="2">
    <location>
        <begin position="1"/>
        <end position="18"/>
    </location>
</feature>
<proteinExistence type="predicted"/>
<evidence type="ECO:0000313" key="4">
    <source>
        <dbReference type="Proteomes" id="UP000001542"/>
    </source>
</evidence>
<dbReference type="VEuPathDB" id="TrichDB:TVAGG3_0494560"/>
<keyword evidence="2" id="KW-0732">Signal</keyword>
<keyword evidence="4" id="KW-1185">Reference proteome</keyword>
<accession>A2FPS4</accession>
<evidence type="ECO:0000256" key="2">
    <source>
        <dbReference type="SAM" id="SignalP"/>
    </source>
</evidence>
<organism evidence="3 4">
    <name type="scientific">Trichomonas vaginalis (strain ATCC PRA-98 / G3)</name>
    <dbReference type="NCBI Taxonomy" id="412133"/>
    <lineage>
        <taxon>Eukaryota</taxon>
        <taxon>Metamonada</taxon>
        <taxon>Parabasalia</taxon>
        <taxon>Trichomonadida</taxon>
        <taxon>Trichomonadidae</taxon>
        <taxon>Trichomonas</taxon>
    </lineage>
</organism>
<name>A2FPS4_TRIV3</name>